<dbReference type="AlphaFoldDB" id="A0A547Q834"/>
<accession>A0A547Q834</accession>
<evidence type="ECO:0000313" key="1">
    <source>
        <dbReference type="EMBL" id="TRD22544.1"/>
    </source>
</evidence>
<dbReference type="Proteomes" id="UP000318590">
    <property type="component" value="Unassembled WGS sequence"/>
</dbReference>
<protein>
    <recommendedName>
        <fullName evidence="3">HNH endonuclease</fullName>
    </recommendedName>
</protein>
<dbReference type="EMBL" id="VFSV01000005">
    <property type="protein sequence ID" value="TRD22544.1"/>
    <property type="molecule type" value="Genomic_DNA"/>
</dbReference>
<name>A0A547Q834_9RHOB</name>
<keyword evidence="2" id="KW-1185">Reference proteome</keyword>
<evidence type="ECO:0008006" key="3">
    <source>
        <dbReference type="Google" id="ProtNLM"/>
    </source>
</evidence>
<comment type="caution">
    <text evidence="1">The sequence shown here is derived from an EMBL/GenBank/DDBJ whole genome shotgun (WGS) entry which is preliminary data.</text>
</comment>
<reference evidence="1 2" key="1">
    <citation type="submission" date="2019-06" db="EMBL/GenBank/DDBJ databases">
        <title>Paenimaribius caenipelagi gen. nov., sp. nov., isolated from a tidal flat.</title>
        <authorList>
            <person name="Yoon J.-H."/>
        </authorList>
    </citation>
    <scope>NUCLEOTIDE SEQUENCE [LARGE SCALE GENOMIC DNA]</scope>
    <source>
        <strain evidence="1 2">JBTF-M29</strain>
    </source>
</reference>
<gene>
    <name evidence="1" type="ORF">FEV53_03775</name>
</gene>
<sequence length="251" mass="28457">MTGIIVGRADEAEFPTDADNERFSPNVRCRISLCMENRDDFRAPVKRTIAQRAGYRCSNQTCMRPTIGPDGADESASIGVAAHITAAAEGGPRYDPNLTAEERAAAENGIWLCQTCSRLIDVDVTSHSIHQLREWKTLAEMRAYLGIRGFAVVVSRSFQKLENMMPNLVAEMRDDLTNEPFVREFIIGSKNWSYNGDPKNPIFSYYFEDHDNLKSMLKVMQNYDAIIETTYNNADRFEFTEDFAEFLLLPV</sequence>
<proteinExistence type="predicted"/>
<organism evidence="1 2">
    <name type="scientific">Palleronia caenipelagi</name>
    <dbReference type="NCBI Taxonomy" id="2489174"/>
    <lineage>
        <taxon>Bacteria</taxon>
        <taxon>Pseudomonadati</taxon>
        <taxon>Pseudomonadota</taxon>
        <taxon>Alphaproteobacteria</taxon>
        <taxon>Rhodobacterales</taxon>
        <taxon>Roseobacteraceae</taxon>
        <taxon>Palleronia</taxon>
    </lineage>
</organism>
<evidence type="ECO:0000313" key="2">
    <source>
        <dbReference type="Proteomes" id="UP000318590"/>
    </source>
</evidence>